<accession>A0A8S3VDV5</accession>
<evidence type="ECO:0000313" key="2">
    <source>
        <dbReference type="EMBL" id="CAG2255454.1"/>
    </source>
</evidence>
<evidence type="ECO:0000313" key="3">
    <source>
        <dbReference type="Proteomes" id="UP000683360"/>
    </source>
</evidence>
<sequence>MTWQDGYDYCKSKRKRLKYISPSTKAAFRDQNPHIASDVTIWTAHKVTNETVTHGKRYYSEFPLDNIKDVSSPLLCVYLVYEADNKRVGWEAGECHNKSVRYSFFCDIAFPTDKKTMTLYEANLTWPIANTFCEKTDGSLLQEISGNTGLELDDFFYSGNWSNTRVSSFWTNHTLLDHVTTVEQWPIDKTSNTTNLEEIYCAYVILEGQVDKNIVGWMSDFCFNSSRSFLCEKESDEFYFEPYKNYKPVGLNVLFEARQLSVTDCMVKCNATTEVGIPCEMFVWNSLNSTCYFMNYEEIVLNISHGYYHEQRITNYKFVEGLTTYKRYSNTHFSGKNKKVLSRNTEGTIYILVSALVVTAASFIGFLTFCKYVTINKKLEKRRKRKLNTISRLVDETLRGNIDFIPEFYDEEFSRMKFRNNPPTCYLNMIE</sequence>
<keyword evidence="1" id="KW-0812">Transmembrane</keyword>
<dbReference type="Proteomes" id="UP000683360">
    <property type="component" value="Unassembled WGS sequence"/>
</dbReference>
<comment type="caution">
    <text evidence="2">The sequence shown here is derived from an EMBL/GenBank/DDBJ whole genome shotgun (WGS) entry which is preliminary data.</text>
</comment>
<keyword evidence="3" id="KW-1185">Reference proteome</keyword>
<keyword evidence="1" id="KW-0472">Membrane</keyword>
<dbReference type="OrthoDB" id="6166542at2759"/>
<dbReference type="EMBL" id="CAJPWZ010003272">
    <property type="protein sequence ID" value="CAG2255454.1"/>
    <property type="molecule type" value="Genomic_DNA"/>
</dbReference>
<dbReference type="InterPro" id="IPR016187">
    <property type="entry name" value="CTDL_fold"/>
</dbReference>
<name>A0A8S3VDV5_MYTED</name>
<organism evidence="2 3">
    <name type="scientific">Mytilus edulis</name>
    <name type="common">Blue mussel</name>
    <dbReference type="NCBI Taxonomy" id="6550"/>
    <lineage>
        <taxon>Eukaryota</taxon>
        <taxon>Metazoa</taxon>
        <taxon>Spiralia</taxon>
        <taxon>Lophotrochozoa</taxon>
        <taxon>Mollusca</taxon>
        <taxon>Bivalvia</taxon>
        <taxon>Autobranchia</taxon>
        <taxon>Pteriomorphia</taxon>
        <taxon>Mytilida</taxon>
        <taxon>Mytiloidea</taxon>
        <taxon>Mytilidae</taxon>
        <taxon>Mytilinae</taxon>
        <taxon>Mytilus</taxon>
    </lineage>
</organism>
<keyword evidence="1" id="KW-1133">Transmembrane helix</keyword>
<feature type="transmembrane region" description="Helical" evidence="1">
    <location>
        <begin position="349"/>
        <end position="375"/>
    </location>
</feature>
<proteinExistence type="predicted"/>
<evidence type="ECO:0008006" key="4">
    <source>
        <dbReference type="Google" id="ProtNLM"/>
    </source>
</evidence>
<reference evidence="2" key="1">
    <citation type="submission" date="2021-03" db="EMBL/GenBank/DDBJ databases">
        <authorList>
            <person name="Bekaert M."/>
        </authorList>
    </citation>
    <scope>NUCLEOTIDE SEQUENCE</scope>
</reference>
<protein>
    <recommendedName>
        <fullName evidence="4">Apple domain-containing protein</fullName>
    </recommendedName>
</protein>
<dbReference type="SUPFAM" id="SSF56436">
    <property type="entry name" value="C-type lectin-like"/>
    <property type="match status" value="1"/>
</dbReference>
<evidence type="ECO:0000256" key="1">
    <source>
        <dbReference type="SAM" id="Phobius"/>
    </source>
</evidence>
<gene>
    <name evidence="2" type="ORF">MEDL_66875</name>
</gene>
<dbReference type="AlphaFoldDB" id="A0A8S3VDV5"/>